<keyword evidence="1" id="KW-0560">Oxidoreductase</keyword>
<name>A0ABP3VZ36_CLOSU</name>
<gene>
    <name evidence="5" type="ORF">GCM10008908_11570</name>
</gene>
<dbReference type="InterPro" id="IPR015590">
    <property type="entry name" value="Aldehyde_DH_dom"/>
</dbReference>
<accession>A0ABP3VZ36</accession>
<dbReference type="Pfam" id="PF00171">
    <property type="entry name" value="Aldedh"/>
    <property type="match status" value="1"/>
</dbReference>
<sequence>MNQRSNNYYISNILVMIFNFYCIFIELLHQRVIIYCSQRSQDLFFIKWRLYNYKINKPTNEPIKSYVTGTSERLELKTALDKLYNTQTDISLIIDGKEVFTNITEEFIIPHEKGHVLARYHKATEMEKTLDLCDTTSVYGLTGAIFSNNRYNIEHMLYKLRNSAGNFYINDKPTRAVVGQQPFGGARASGTNDKAGSHLNLLRWVSPRTIKETLCQPTNFESPYMSDTQPEKSKPEDESYFGLDFISI</sequence>
<keyword evidence="2" id="KW-0520">NAD</keyword>
<evidence type="ECO:0000313" key="5">
    <source>
        <dbReference type="EMBL" id="GAA0769683.1"/>
    </source>
</evidence>
<keyword evidence="6" id="KW-1185">Reference proteome</keyword>
<evidence type="ECO:0000256" key="1">
    <source>
        <dbReference type="ARBA" id="ARBA00023002"/>
    </source>
</evidence>
<keyword evidence="3" id="KW-1133">Transmembrane helix</keyword>
<evidence type="ECO:0000259" key="4">
    <source>
        <dbReference type="Pfam" id="PF00171"/>
    </source>
</evidence>
<keyword evidence="3" id="KW-0472">Membrane</keyword>
<dbReference type="EMBL" id="BAAACI010000001">
    <property type="protein sequence ID" value="GAA0769683.1"/>
    <property type="molecule type" value="Genomic_DNA"/>
</dbReference>
<comment type="caution">
    <text evidence="5">The sequence shown here is derived from an EMBL/GenBank/DDBJ whole genome shotgun (WGS) entry which is preliminary data.</text>
</comment>
<evidence type="ECO:0000313" key="6">
    <source>
        <dbReference type="Proteomes" id="UP001501047"/>
    </source>
</evidence>
<dbReference type="InterPro" id="IPR050485">
    <property type="entry name" value="Proline_metab_enzyme"/>
</dbReference>
<keyword evidence="3" id="KW-0812">Transmembrane</keyword>
<dbReference type="Proteomes" id="UP001501047">
    <property type="component" value="Unassembled WGS sequence"/>
</dbReference>
<protein>
    <recommendedName>
        <fullName evidence="4">Aldehyde dehydrogenase domain-containing protein</fullName>
    </recommendedName>
</protein>
<evidence type="ECO:0000256" key="3">
    <source>
        <dbReference type="SAM" id="Phobius"/>
    </source>
</evidence>
<feature type="domain" description="Aldehyde dehydrogenase" evidence="4">
    <location>
        <begin position="137"/>
        <end position="198"/>
    </location>
</feature>
<dbReference type="InterPro" id="IPR016163">
    <property type="entry name" value="Ald_DH_C"/>
</dbReference>
<reference evidence="6" key="1">
    <citation type="journal article" date="2019" name="Int. J. Syst. Evol. Microbiol.">
        <title>The Global Catalogue of Microorganisms (GCM) 10K type strain sequencing project: providing services to taxonomists for standard genome sequencing and annotation.</title>
        <authorList>
            <consortium name="The Broad Institute Genomics Platform"/>
            <consortium name="The Broad Institute Genome Sequencing Center for Infectious Disease"/>
            <person name="Wu L."/>
            <person name="Ma J."/>
        </authorList>
    </citation>
    <scope>NUCLEOTIDE SEQUENCE [LARGE SCALE GENOMIC DNA]</scope>
    <source>
        <strain evidence="6">JCM 1417</strain>
    </source>
</reference>
<dbReference type="PANTHER" id="PTHR42862:SF1">
    <property type="entry name" value="DELTA-1-PYRROLINE-5-CARBOXYLATE DEHYDROGENASE 2, ISOFORM A-RELATED"/>
    <property type="match status" value="1"/>
</dbReference>
<organism evidence="5 6">
    <name type="scientific">Clostridium subterminale</name>
    <dbReference type="NCBI Taxonomy" id="1550"/>
    <lineage>
        <taxon>Bacteria</taxon>
        <taxon>Bacillati</taxon>
        <taxon>Bacillota</taxon>
        <taxon>Clostridia</taxon>
        <taxon>Eubacteriales</taxon>
        <taxon>Clostridiaceae</taxon>
        <taxon>Clostridium</taxon>
    </lineage>
</organism>
<dbReference type="Gene3D" id="3.40.309.10">
    <property type="entry name" value="Aldehyde Dehydrogenase, Chain A, domain 2"/>
    <property type="match status" value="1"/>
</dbReference>
<dbReference type="Gene3D" id="3.40.605.10">
    <property type="entry name" value="Aldehyde Dehydrogenase, Chain A, domain 1"/>
    <property type="match status" value="2"/>
</dbReference>
<proteinExistence type="predicted"/>
<dbReference type="InterPro" id="IPR016162">
    <property type="entry name" value="Ald_DH_N"/>
</dbReference>
<feature type="transmembrane region" description="Helical" evidence="3">
    <location>
        <begin position="7"/>
        <end position="28"/>
    </location>
</feature>
<dbReference type="SUPFAM" id="SSF53720">
    <property type="entry name" value="ALDH-like"/>
    <property type="match status" value="1"/>
</dbReference>
<dbReference type="PANTHER" id="PTHR42862">
    <property type="entry name" value="DELTA-1-PYRROLINE-5-CARBOXYLATE DEHYDROGENASE 1, ISOFORM A-RELATED"/>
    <property type="match status" value="1"/>
</dbReference>
<evidence type="ECO:0000256" key="2">
    <source>
        <dbReference type="ARBA" id="ARBA00023027"/>
    </source>
</evidence>
<dbReference type="InterPro" id="IPR016161">
    <property type="entry name" value="Ald_DH/histidinol_DH"/>
</dbReference>